<dbReference type="PROSITE" id="PS00061">
    <property type="entry name" value="ADH_SHORT"/>
    <property type="match status" value="1"/>
</dbReference>
<name>A0A4U1JB37_9BACT</name>
<evidence type="ECO:0000256" key="1">
    <source>
        <dbReference type="ARBA" id="ARBA00006484"/>
    </source>
</evidence>
<dbReference type="PRINTS" id="PR00081">
    <property type="entry name" value="GDHRDH"/>
</dbReference>
<dbReference type="Proteomes" id="UP000309215">
    <property type="component" value="Unassembled WGS sequence"/>
</dbReference>
<proteinExistence type="inferred from homology"/>
<dbReference type="InterPro" id="IPR002347">
    <property type="entry name" value="SDR_fam"/>
</dbReference>
<evidence type="ECO:0000256" key="4">
    <source>
        <dbReference type="RuleBase" id="RU000363"/>
    </source>
</evidence>
<keyword evidence="3" id="KW-0560">Oxidoreductase</keyword>
<dbReference type="CDD" id="cd05233">
    <property type="entry name" value="SDR_c"/>
    <property type="match status" value="1"/>
</dbReference>
<comment type="caution">
    <text evidence="5">The sequence shown here is derived from an EMBL/GenBank/DDBJ whole genome shotgun (WGS) entry which is preliminary data.</text>
</comment>
<evidence type="ECO:0000256" key="2">
    <source>
        <dbReference type="ARBA" id="ARBA00022857"/>
    </source>
</evidence>
<evidence type="ECO:0000313" key="6">
    <source>
        <dbReference type="Proteomes" id="UP000309215"/>
    </source>
</evidence>
<keyword evidence="2" id="KW-0521">NADP</keyword>
<organism evidence="5 6">
    <name type="scientific">Polyangium fumosum</name>
    <dbReference type="NCBI Taxonomy" id="889272"/>
    <lineage>
        <taxon>Bacteria</taxon>
        <taxon>Pseudomonadati</taxon>
        <taxon>Myxococcota</taxon>
        <taxon>Polyangia</taxon>
        <taxon>Polyangiales</taxon>
        <taxon>Polyangiaceae</taxon>
        <taxon>Polyangium</taxon>
    </lineage>
</organism>
<sequence>MTMSVLVLTGSASGIGAHMTGVFARRGDTVVATDVDLAALEKRAAEGAWGTNVRLARLDVREAAEWEAALDLAEREGGGLDVVMNIAGVLKPGWVPDLGPADVDFHLDVNVKGTVLGTRAAAARMIARGRGGHIVNIGSLASLAPVPGLSLYAASKFAVRGFTLAAAMELGRHDIAVTLVMPDAVQTPMLDLQVDHEEAAMTFSGPRALTVEDVERALLTEVLPKRPLEITLPLGRGMLARAANTAPAASRWLEPMLTKKGREAQERIKQGR</sequence>
<evidence type="ECO:0000256" key="3">
    <source>
        <dbReference type="ARBA" id="ARBA00023002"/>
    </source>
</evidence>
<dbReference type="AlphaFoldDB" id="A0A4U1JB37"/>
<dbReference type="PANTHER" id="PTHR43391">
    <property type="entry name" value="RETINOL DEHYDROGENASE-RELATED"/>
    <property type="match status" value="1"/>
</dbReference>
<dbReference type="InterPro" id="IPR036291">
    <property type="entry name" value="NAD(P)-bd_dom_sf"/>
</dbReference>
<gene>
    <name evidence="5" type="ORF">E8A74_23900</name>
</gene>
<dbReference type="GO" id="GO:0016491">
    <property type="term" value="F:oxidoreductase activity"/>
    <property type="evidence" value="ECO:0007669"/>
    <property type="project" value="UniProtKB-KW"/>
</dbReference>
<dbReference type="PANTHER" id="PTHR43391:SF14">
    <property type="entry name" value="DEHYDROGENASE_REDUCTASE SDR FAMILY PROTEIN 7-LIKE"/>
    <property type="match status" value="1"/>
</dbReference>
<accession>A0A4U1JB37</accession>
<dbReference type="PRINTS" id="PR00080">
    <property type="entry name" value="SDRFAMILY"/>
</dbReference>
<dbReference type="InterPro" id="IPR020904">
    <property type="entry name" value="Sc_DH/Rdtase_CS"/>
</dbReference>
<reference evidence="5 6" key="1">
    <citation type="submission" date="2019-04" db="EMBL/GenBank/DDBJ databases">
        <authorList>
            <person name="Li Y."/>
            <person name="Wang J."/>
        </authorList>
    </citation>
    <scope>NUCLEOTIDE SEQUENCE [LARGE SCALE GENOMIC DNA]</scope>
    <source>
        <strain evidence="5 6">DSM 14668</strain>
    </source>
</reference>
<dbReference type="SUPFAM" id="SSF51735">
    <property type="entry name" value="NAD(P)-binding Rossmann-fold domains"/>
    <property type="match status" value="1"/>
</dbReference>
<keyword evidence="6" id="KW-1185">Reference proteome</keyword>
<dbReference type="OrthoDB" id="9790266at2"/>
<dbReference type="Gene3D" id="3.40.50.720">
    <property type="entry name" value="NAD(P)-binding Rossmann-like Domain"/>
    <property type="match status" value="1"/>
</dbReference>
<dbReference type="Pfam" id="PF00106">
    <property type="entry name" value="adh_short"/>
    <property type="match status" value="1"/>
</dbReference>
<protein>
    <submittedName>
        <fullName evidence="5">SDR family NAD(P)-dependent oxidoreductase</fullName>
    </submittedName>
</protein>
<evidence type="ECO:0000313" key="5">
    <source>
        <dbReference type="EMBL" id="TKD04404.1"/>
    </source>
</evidence>
<comment type="similarity">
    <text evidence="1 4">Belongs to the short-chain dehydrogenases/reductases (SDR) family.</text>
</comment>
<dbReference type="EMBL" id="SSMQ01000025">
    <property type="protein sequence ID" value="TKD04404.1"/>
    <property type="molecule type" value="Genomic_DNA"/>
</dbReference>